<feature type="compositionally biased region" description="Polar residues" evidence="3">
    <location>
        <begin position="500"/>
        <end position="520"/>
    </location>
</feature>
<evidence type="ECO:0000256" key="3">
    <source>
        <dbReference type="SAM" id="MobiDB-lite"/>
    </source>
</evidence>
<protein>
    <recommendedName>
        <fullName evidence="6">Transcription factor domain-containing protein</fullName>
    </recommendedName>
</protein>
<feature type="compositionally biased region" description="Polar residues" evidence="3">
    <location>
        <begin position="1"/>
        <end position="12"/>
    </location>
</feature>
<dbReference type="InterPro" id="IPR021858">
    <property type="entry name" value="Fun_TF"/>
</dbReference>
<dbReference type="GO" id="GO:0005634">
    <property type="term" value="C:nucleus"/>
    <property type="evidence" value="ECO:0007669"/>
    <property type="project" value="UniProtKB-SubCell"/>
</dbReference>
<evidence type="ECO:0000313" key="4">
    <source>
        <dbReference type="EMBL" id="PKS11003.1"/>
    </source>
</evidence>
<feature type="compositionally biased region" description="Acidic residues" evidence="3">
    <location>
        <begin position="57"/>
        <end position="68"/>
    </location>
</feature>
<dbReference type="GO" id="GO:0000976">
    <property type="term" value="F:transcription cis-regulatory region binding"/>
    <property type="evidence" value="ECO:0007669"/>
    <property type="project" value="TreeGrafter"/>
</dbReference>
<keyword evidence="5" id="KW-1185">Reference proteome</keyword>
<dbReference type="OrthoDB" id="4937900at2759"/>
<reference evidence="4 5" key="1">
    <citation type="journal article" date="2017" name="G3 (Bethesda)">
        <title>First Draft Genome Sequence of the Pathogenic Fungus Lomentospora prolificans (Formerly Scedosporium prolificans).</title>
        <authorList>
            <person name="Luo R."/>
            <person name="Zimin A."/>
            <person name="Workman R."/>
            <person name="Fan Y."/>
            <person name="Pertea G."/>
            <person name="Grossman N."/>
            <person name="Wear M.P."/>
            <person name="Jia B."/>
            <person name="Miller H."/>
            <person name="Casadevall A."/>
            <person name="Timp W."/>
            <person name="Zhang S.X."/>
            <person name="Salzberg S.L."/>
        </authorList>
    </citation>
    <scope>NUCLEOTIDE SEQUENCE [LARGE SCALE GENOMIC DNA]</scope>
    <source>
        <strain evidence="4 5">JHH-5317</strain>
    </source>
</reference>
<feature type="region of interest" description="Disordered" evidence="3">
    <location>
        <begin position="493"/>
        <end position="529"/>
    </location>
</feature>
<keyword evidence="2" id="KW-0539">Nucleus</keyword>
<dbReference type="Proteomes" id="UP000233524">
    <property type="component" value="Unassembled WGS sequence"/>
</dbReference>
<evidence type="ECO:0000313" key="5">
    <source>
        <dbReference type="Proteomes" id="UP000233524"/>
    </source>
</evidence>
<organism evidence="4 5">
    <name type="scientific">Lomentospora prolificans</name>
    <dbReference type="NCBI Taxonomy" id="41688"/>
    <lineage>
        <taxon>Eukaryota</taxon>
        <taxon>Fungi</taxon>
        <taxon>Dikarya</taxon>
        <taxon>Ascomycota</taxon>
        <taxon>Pezizomycotina</taxon>
        <taxon>Sordariomycetes</taxon>
        <taxon>Hypocreomycetidae</taxon>
        <taxon>Microascales</taxon>
        <taxon>Microascaceae</taxon>
        <taxon>Lomentospora</taxon>
    </lineage>
</organism>
<evidence type="ECO:0000256" key="2">
    <source>
        <dbReference type="ARBA" id="ARBA00023242"/>
    </source>
</evidence>
<proteinExistence type="predicted"/>
<accession>A0A2N3NEZ0</accession>
<dbReference type="AlphaFoldDB" id="A0A2N3NEZ0"/>
<dbReference type="Pfam" id="PF11951">
    <property type="entry name" value="Fungal_trans_2"/>
    <property type="match status" value="1"/>
</dbReference>
<comment type="subcellular location">
    <subcellularLocation>
        <location evidence="1">Nucleus</location>
    </subcellularLocation>
</comment>
<feature type="region of interest" description="Disordered" evidence="3">
    <location>
        <begin position="1"/>
        <end position="38"/>
    </location>
</feature>
<name>A0A2N3NEZ0_9PEZI</name>
<gene>
    <name evidence="4" type="ORF">jhhlp_002762</name>
</gene>
<dbReference type="PANTHER" id="PTHR37534:SF4">
    <property type="entry name" value="ZN(II)2CYS6 TRANSCRIPTION FACTOR (EUROFUNG)"/>
    <property type="match status" value="1"/>
</dbReference>
<dbReference type="VEuPathDB" id="FungiDB:jhhlp_002762"/>
<evidence type="ECO:0008006" key="6">
    <source>
        <dbReference type="Google" id="ProtNLM"/>
    </source>
</evidence>
<dbReference type="EMBL" id="NLAX01000008">
    <property type="protein sequence ID" value="PKS11003.1"/>
    <property type="molecule type" value="Genomic_DNA"/>
</dbReference>
<feature type="region of interest" description="Disordered" evidence="3">
    <location>
        <begin position="51"/>
        <end position="72"/>
    </location>
</feature>
<dbReference type="PANTHER" id="PTHR37534">
    <property type="entry name" value="TRANSCRIPTIONAL ACTIVATOR PROTEIN UGA3"/>
    <property type="match status" value="1"/>
</dbReference>
<sequence length="581" mass="63885">MSPMPRSSQKVKPQTGGGGSGRGEGDVFPEPGNFDDTQEIIRSYERNILEASSTGESDIEGGNIEDDAPTFHHPVQTEPVEAGQLTDCHIEPWEDNTTSASWVDVSSAPEPLYGHAESSLHARSPETLSAAHILAGSSAILAYSVPFSLGQAVSRNASPLPEPSFVITDREQATLISAFLRESGTWCETTDSKMQFTVNSVHKMMENKAYLAAALALSSRQLDEVNRRKTQLTLELYQHTIQLLLHHDPAEADESILATCTLLCVYEMMASGVSEWRRHLRGCASFLKMRGWNGSTGGIVKACFWAFARIDIWAAYIINQTTLIPSELWVHDDCASSVAASGDLDDYCNLAIVAFSKVVNLLSENQRSRRSSPVQFAIQVEKSWNELQAWRRFRPRETLPLCRMEASESSPFPTVIYAQSSSICGNTFYHAGSILLLQTGLVGPTSDPREVLDPVFHAREIAAISICNNSHANWVNHLQPLYIAGTVFGSSDRYERPNRTDMTSGTDGNSPHSGRRTNGSGLVGDLSEGLTEGSRSIGLGSEEFAAEKIALLKQLTRIEKQTGWKTSERARDLRVLWGLEY</sequence>
<dbReference type="STRING" id="41688.A0A2N3NEZ0"/>
<dbReference type="InParanoid" id="A0A2N3NEZ0"/>
<dbReference type="GO" id="GO:0003700">
    <property type="term" value="F:DNA-binding transcription factor activity"/>
    <property type="evidence" value="ECO:0007669"/>
    <property type="project" value="TreeGrafter"/>
</dbReference>
<evidence type="ECO:0000256" key="1">
    <source>
        <dbReference type="ARBA" id="ARBA00004123"/>
    </source>
</evidence>
<dbReference type="GO" id="GO:0045944">
    <property type="term" value="P:positive regulation of transcription by RNA polymerase II"/>
    <property type="evidence" value="ECO:0007669"/>
    <property type="project" value="TreeGrafter"/>
</dbReference>
<comment type="caution">
    <text evidence="4">The sequence shown here is derived from an EMBL/GenBank/DDBJ whole genome shotgun (WGS) entry which is preliminary data.</text>
</comment>